<dbReference type="Pfam" id="PF06468">
    <property type="entry name" value="Spond_N"/>
    <property type="match status" value="1"/>
</dbReference>
<comment type="caution">
    <text evidence="3">The sequence shown here is derived from an EMBL/GenBank/DDBJ whole genome shotgun (WGS) entry which is preliminary data.</text>
</comment>
<feature type="chain" id="PRO_5015588413" description="Spondin domain-containing protein" evidence="1">
    <location>
        <begin position="26"/>
        <end position="227"/>
    </location>
</feature>
<keyword evidence="4" id="KW-1185">Reference proteome</keyword>
<dbReference type="OrthoDB" id="264824at2"/>
<dbReference type="EMBL" id="PYMA01000001">
    <property type="protein sequence ID" value="PSW21989.1"/>
    <property type="molecule type" value="Genomic_DNA"/>
</dbReference>
<dbReference type="RefSeq" id="WP_036827963.1">
    <property type="nucleotide sequence ID" value="NZ_JGVO01000920.1"/>
</dbReference>
<sequence length="227" mass="23155">MKKTLASVAITSAFLGSIAISSVHAAEIDVTITNATKNIYFTPLLVAAHSSDVYLFRTGESASPEVEAMAEGGDISGLASLASNAGAVVASDPASGILDPGVSATASMDTGDANRLSITAMLLPTNDGFVGLDSWEIPSTPGTYTFSLNSYDAGTEANDELAGSMPNPPFINFGSGGTGVETTVTNDKVHIHPGNLGDSDPNGGLSDINSATYRWLNPVAIVTVTVK</sequence>
<gene>
    <name evidence="3" type="ORF">C9I98_01630</name>
</gene>
<reference evidence="3 4" key="1">
    <citation type="submission" date="2018-01" db="EMBL/GenBank/DDBJ databases">
        <title>Whole genome sequencing of Histamine producing bacteria.</title>
        <authorList>
            <person name="Butler K."/>
        </authorList>
    </citation>
    <scope>NUCLEOTIDE SEQUENCE [LARGE SCALE GENOMIC DNA]</scope>
    <source>
        <strain evidence="3 4">DSM 100436</strain>
    </source>
</reference>
<protein>
    <recommendedName>
        <fullName evidence="2">Spondin domain-containing protein</fullName>
    </recommendedName>
</protein>
<evidence type="ECO:0000256" key="1">
    <source>
        <dbReference type="SAM" id="SignalP"/>
    </source>
</evidence>
<organism evidence="3 4">
    <name type="scientific">Photobacterium sanctipauli</name>
    <dbReference type="NCBI Taxonomy" id="1342794"/>
    <lineage>
        <taxon>Bacteria</taxon>
        <taxon>Pseudomonadati</taxon>
        <taxon>Pseudomonadota</taxon>
        <taxon>Gammaproteobacteria</taxon>
        <taxon>Vibrionales</taxon>
        <taxon>Vibrionaceae</taxon>
        <taxon>Photobacterium</taxon>
    </lineage>
</organism>
<dbReference type="AlphaFoldDB" id="A0A2T3P0J0"/>
<keyword evidence="1" id="KW-0732">Signal</keyword>
<proteinExistence type="predicted"/>
<evidence type="ECO:0000313" key="4">
    <source>
        <dbReference type="Proteomes" id="UP000241771"/>
    </source>
</evidence>
<dbReference type="InterPro" id="IPR038678">
    <property type="entry name" value="Spondin_N_sf"/>
</dbReference>
<evidence type="ECO:0000259" key="2">
    <source>
        <dbReference type="Pfam" id="PF06468"/>
    </source>
</evidence>
<dbReference type="NCBIfam" id="NF038123">
    <property type="entry name" value="NF038123_dom"/>
    <property type="match status" value="1"/>
</dbReference>
<name>A0A2T3P0J0_9GAMM</name>
<dbReference type="Proteomes" id="UP000241771">
    <property type="component" value="Unassembled WGS sequence"/>
</dbReference>
<feature type="domain" description="Spondin" evidence="2">
    <location>
        <begin position="40"/>
        <end position="157"/>
    </location>
</feature>
<evidence type="ECO:0000313" key="3">
    <source>
        <dbReference type="EMBL" id="PSW21989.1"/>
    </source>
</evidence>
<accession>A0A2T3P0J0</accession>
<dbReference type="InterPro" id="IPR009465">
    <property type="entry name" value="Spondin_N"/>
</dbReference>
<dbReference type="Gene3D" id="2.60.40.2130">
    <property type="entry name" value="F-spondin domain"/>
    <property type="match status" value="1"/>
</dbReference>
<feature type="signal peptide" evidence="1">
    <location>
        <begin position="1"/>
        <end position="25"/>
    </location>
</feature>